<dbReference type="AlphaFoldDB" id="A0A0W8CJ30"/>
<protein>
    <recommendedName>
        <fullName evidence="1">DDE-1 domain-containing protein</fullName>
    </recommendedName>
</protein>
<proteinExistence type="predicted"/>
<dbReference type="InterPro" id="IPR050863">
    <property type="entry name" value="CenT-Element_Derived"/>
</dbReference>
<dbReference type="GO" id="GO:0003677">
    <property type="term" value="F:DNA binding"/>
    <property type="evidence" value="ECO:0007669"/>
    <property type="project" value="TreeGrafter"/>
</dbReference>
<name>A0A0W8CJ30_PHYNI</name>
<dbReference type="PANTHER" id="PTHR19303:SF57">
    <property type="entry name" value="HTH CENPB-TYPE DOMAIN-CONTAINING PROTEIN"/>
    <property type="match status" value="1"/>
</dbReference>
<reference evidence="2 3" key="1">
    <citation type="submission" date="2015-11" db="EMBL/GenBank/DDBJ databases">
        <title>Genomes and virulence difference between two physiological races of Phytophthora nicotianae.</title>
        <authorList>
            <person name="Liu H."/>
            <person name="Ma X."/>
            <person name="Yu H."/>
            <person name="Fang D."/>
            <person name="Li Y."/>
            <person name="Wang X."/>
            <person name="Wang W."/>
            <person name="Dong Y."/>
            <person name="Xiao B."/>
        </authorList>
    </citation>
    <scope>NUCLEOTIDE SEQUENCE [LARGE SCALE GENOMIC DNA]</scope>
    <source>
        <strain evidence="3">race 0</strain>
    </source>
</reference>
<evidence type="ECO:0000313" key="3">
    <source>
        <dbReference type="Proteomes" id="UP000052943"/>
    </source>
</evidence>
<evidence type="ECO:0000259" key="1">
    <source>
        <dbReference type="Pfam" id="PF03184"/>
    </source>
</evidence>
<organism evidence="2 3">
    <name type="scientific">Phytophthora nicotianae</name>
    <name type="common">Potato buckeye rot agent</name>
    <name type="synonym">Phytophthora parasitica</name>
    <dbReference type="NCBI Taxonomy" id="4792"/>
    <lineage>
        <taxon>Eukaryota</taxon>
        <taxon>Sar</taxon>
        <taxon>Stramenopiles</taxon>
        <taxon>Oomycota</taxon>
        <taxon>Peronosporomycetes</taxon>
        <taxon>Peronosporales</taxon>
        <taxon>Peronosporaceae</taxon>
        <taxon>Phytophthora</taxon>
    </lineage>
</organism>
<dbReference type="Pfam" id="PF03184">
    <property type="entry name" value="DDE_1"/>
    <property type="match status" value="1"/>
</dbReference>
<dbReference type="PANTHER" id="PTHR19303">
    <property type="entry name" value="TRANSPOSON"/>
    <property type="match status" value="1"/>
</dbReference>
<gene>
    <name evidence="2" type="ORF">AM587_10017431</name>
</gene>
<dbReference type="EMBL" id="LNFO01002988">
    <property type="protein sequence ID" value="KUF84111.1"/>
    <property type="molecule type" value="Genomic_DNA"/>
</dbReference>
<dbReference type="GO" id="GO:0005634">
    <property type="term" value="C:nucleus"/>
    <property type="evidence" value="ECO:0007669"/>
    <property type="project" value="TreeGrafter"/>
</dbReference>
<comment type="caution">
    <text evidence="2">The sequence shown here is derived from an EMBL/GenBank/DDBJ whole genome shotgun (WGS) entry which is preliminary data.</text>
</comment>
<dbReference type="Proteomes" id="UP000052943">
    <property type="component" value="Unassembled WGS sequence"/>
</dbReference>
<feature type="domain" description="DDE-1" evidence="1">
    <location>
        <begin position="222"/>
        <end position="391"/>
    </location>
</feature>
<sequence>MPRRPKNRNRKKILALELLDEAGSATAAAKALSVHRSSLYRWKNSRKALEDAAQKAPNRCYVNPSTRSSLGIRHPALETRLLKWITDMRKNRSLCVSTECLLLMLSKYDPELFQSRSRAANLMFIHRFLKLNRLTIRLITHKGRKKRNDMEAVANVFSRSIQHTIEEKGILSSDMGPEKYASVYNMDQTAVYIDMSGRTTIEFVGAPTVDVLQGSEANGFRASVFLAASATGHKLPPFVVFSGVPGARVAAEVWDPKFASSDVEHAVQRKAFCDERVMLEWIQRVWKPSITGCRLLLLDSLKTHKMASVRNVLQEECCSQVEFVPPGITGVSQPMDVAVMKVFKDRVRSLYLYHHIENGFPSSPTDKRARISRIVAEAWNSIPQEVIVRGFVKTDIIPVVPRNVSGCFRVPAPKLRLYAMKSR</sequence>
<dbReference type="OrthoDB" id="88973at2759"/>
<accession>A0A0W8CJ30</accession>
<dbReference type="InterPro" id="IPR004875">
    <property type="entry name" value="DDE_SF_endonuclease_dom"/>
</dbReference>
<evidence type="ECO:0000313" key="2">
    <source>
        <dbReference type="EMBL" id="KUF84111.1"/>
    </source>
</evidence>